<feature type="region of interest" description="Disordered" evidence="1">
    <location>
        <begin position="118"/>
        <end position="148"/>
    </location>
</feature>
<name>A0A381PXJ0_9ZZZZ</name>
<gene>
    <name evidence="2" type="ORF">METZ01_LOCUS23533</name>
</gene>
<proteinExistence type="predicted"/>
<organism evidence="2">
    <name type="scientific">marine metagenome</name>
    <dbReference type="NCBI Taxonomy" id="408172"/>
    <lineage>
        <taxon>unclassified sequences</taxon>
        <taxon>metagenomes</taxon>
        <taxon>ecological metagenomes</taxon>
    </lineage>
</organism>
<protein>
    <submittedName>
        <fullName evidence="2">Uncharacterized protein</fullName>
    </submittedName>
</protein>
<dbReference type="AlphaFoldDB" id="A0A381PXJ0"/>
<evidence type="ECO:0000313" key="2">
    <source>
        <dbReference type="EMBL" id="SUZ70679.1"/>
    </source>
</evidence>
<sequence length="148" mass="16938">MSKLWEDLKDNMKEWSSSAVEKAEEMSRVAMSKTEELTRISKIKFEIHQLQRDVERAYEELGRLAYTHTKNDHMATFSGHTEFFEIVSRVDELGKTIKVKENEIEAVKKEYGLDDLEISSDPDLSHSTSAEPAAAQVVDETVKTEEKA</sequence>
<dbReference type="EMBL" id="UINC01001098">
    <property type="protein sequence ID" value="SUZ70679.1"/>
    <property type="molecule type" value="Genomic_DNA"/>
</dbReference>
<accession>A0A381PXJ0</accession>
<evidence type="ECO:0000256" key="1">
    <source>
        <dbReference type="SAM" id="MobiDB-lite"/>
    </source>
</evidence>
<reference evidence="2" key="1">
    <citation type="submission" date="2018-05" db="EMBL/GenBank/DDBJ databases">
        <authorList>
            <person name="Lanie J.A."/>
            <person name="Ng W.-L."/>
            <person name="Kazmierczak K.M."/>
            <person name="Andrzejewski T.M."/>
            <person name="Davidsen T.M."/>
            <person name="Wayne K.J."/>
            <person name="Tettelin H."/>
            <person name="Glass J.I."/>
            <person name="Rusch D."/>
            <person name="Podicherti R."/>
            <person name="Tsui H.-C.T."/>
            <person name="Winkler M.E."/>
        </authorList>
    </citation>
    <scope>NUCLEOTIDE SEQUENCE</scope>
</reference>